<evidence type="ECO:0000256" key="5">
    <source>
        <dbReference type="ARBA" id="ARBA00023284"/>
    </source>
</evidence>
<dbReference type="PANTHER" id="PTHR13887">
    <property type="entry name" value="GLUTATHIONE S-TRANSFERASE KAPPA"/>
    <property type="match status" value="1"/>
</dbReference>
<gene>
    <name evidence="8" type="ORF">UFOPK1852_00027</name>
</gene>
<protein>
    <submittedName>
        <fullName evidence="8">Unannotated protein</fullName>
    </submittedName>
</protein>
<keyword evidence="4" id="KW-1015">Disulfide bond</keyword>
<keyword evidence="3" id="KW-0560">Oxidoreductase</keyword>
<dbReference type="SUPFAM" id="SSF52833">
    <property type="entry name" value="Thioredoxin-like"/>
    <property type="match status" value="1"/>
</dbReference>
<organism evidence="8">
    <name type="scientific">freshwater metagenome</name>
    <dbReference type="NCBI Taxonomy" id="449393"/>
    <lineage>
        <taxon>unclassified sequences</taxon>
        <taxon>metagenomes</taxon>
        <taxon>ecological metagenomes</taxon>
    </lineage>
</organism>
<reference evidence="8" key="1">
    <citation type="submission" date="2020-05" db="EMBL/GenBank/DDBJ databases">
        <authorList>
            <person name="Chiriac C."/>
            <person name="Salcher M."/>
            <person name="Ghai R."/>
            <person name="Kavagutti S V."/>
        </authorList>
    </citation>
    <scope>NUCLEOTIDE SEQUENCE</scope>
</reference>
<keyword evidence="5" id="KW-0676">Redox-active center</keyword>
<keyword evidence="6" id="KW-0472">Membrane</keyword>
<dbReference type="AlphaFoldDB" id="A0A6J6GHB3"/>
<keyword evidence="2" id="KW-0732">Signal</keyword>
<name>A0A6J6GHB3_9ZZZZ</name>
<dbReference type="GO" id="GO:0016491">
    <property type="term" value="F:oxidoreductase activity"/>
    <property type="evidence" value="ECO:0007669"/>
    <property type="project" value="UniProtKB-KW"/>
</dbReference>
<dbReference type="InterPro" id="IPR036249">
    <property type="entry name" value="Thioredoxin-like_sf"/>
</dbReference>
<keyword evidence="6" id="KW-0812">Transmembrane</keyword>
<sequence>MATSSSGGDKFTRNLVIGMVALVVVVGASFSYFGSKGSTTAAIPSSVSKTDGYGIVFNADVPNVPTIDVYEDFQCPVCARFEAINGITLEKAIEEKKAKVVYHVLSFLGTESILAANASACAADEDKFLAFHKAFYTNQPAENAGAINATFLKSIGASVGITSSKFANCVDNGGYYDWVKNVGEAGSKANVNSTPTVFVNGKEIDRNTEYFNVEAFANAIKG</sequence>
<feature type="transmembrane region" description="Helical" evidence="6">
    <location>
        <begin position="15"/>
        <end position="33"/>
    </location>
</feature>
<dbReference type="Pfam" id="PF13462">
    <property type="entry name" value="Thioredoxin_4"/>
    <property type="match status" value="1"/>
</dbReference>
<dbReference type="CDD" id="cd02972">
    <property type="entry name" value="DsbA_family"/>
    <property type="match status" value="1"/>
</dbReference>
<dbReference type="EMBL" id="CAEZUS010000002">
    <property type="protein sequence ID" value="CAB4600597.1"/>
    <property type="molecule type" value="Genomic_DNA"/>
</dbReference>
<comment type="similarity">
    <text evidence="1">Belongs to the thioredoxin family. DsbA subfamily.</text>
</comment>
<evidence type="ECO:0000313" key="8">
    <source>
        <dbReference type="EMBL" id="CAB4600597.1"/>
    </source>
</evidence>
<keyword evidence="6" id="KW-1133">Transmembrane helix</keyword>
<evidence type="ECO:0000256" key="6">
    <source>
        <dbReference type="SAM" id="Phobius"/>
    </source>
</evidence>
<dbReference type="InterPro" id="IPR012336">
    <property type="entry name" value="Thioredoxin-like_fold"/>
</dbReference>
<proteinExistence type="inferred from homology"/>
<evidence type="ECO:0000256" key="1">
    <source>
        <dbReference type="ARBA" id="ARBA00005791"/>
    </source>
</evidence>
<evidence type="ECO:0000256" key="4">
    <source>
        <dbReference type="ARBA" id="ARBA00023157"/>
    </source>
</evidence>
<accession>A0A6J6GHB3</accession>
<dbReference type="PANTHER" id="PTHR13887:SF14">
    <property type="entry name" value="DISULFIDE BOND FORMATION PROTEIN D"/>
    <property type="match status" value="1"/>
</dbReference>
<feature type="domain" description="Thioredoxin-like fold" evidence="7">
    <location>
        <begin position="66"/>
        <end position="214"/>
    </location>
</feature>
<evidence type="ECO:0000259" key="7">
    <source>
        <dbReference type="Pfam" id="PF13462"/>
    </source>
</evidence>
<dbReference type="Gene3D" id="3.40.30.10">
    <property type="entry name" value="Glutaredoxin"/>
    <property type="match status" value="1"/>
</dbReference>
<evidence type="ECO:0000256" key="3">
    <source>
        <dbReference type="ARBA" id="ARBA00023002"/>
    </source>
</evidence>
<evidence type="ECO:0000256" key="2">
    <source>
        <dbReference type="ARBA" id="ARBA00022729"/>
    </source>
</evidence>